<dbReference type="HAMAP" id="MF_02095">
    <property type="entry name" value="CysQ"/>
    <property type="match status" value="1"/>
</dbReference>
<keyword evidence="3" id="KW-0997">Cell inner membrane</keyword>
<dbReference type="PROSITE" id="PS00630">
    <property type="entry name" value="IMP_2"/>
    <property type="match status" value="1"/>
</dbReference>
<evidence type="ECO:0000313" key="6">
    <source>
        <dbReference type="EMBL" id="SVC77121.1"/>
    </source>
</evidence>
<dbReference type="EMBL" id="UINC01109945">
    <property type="protein sequence ID" value="SVC77121.1"/>
    <property type="molecule type" value="Genomic_DNA"/>
</dbReference>
<evidence type="ECO:0000256" key="5">
    <source>
        <dbReference type="ARBA" id="ARBA00023136"/>
    </source>
</evidence>
<name>A0A382PYQ5_9ZZZZ</name>
<gene>
    <name evidence="6" type="ORF">METZ01_LOCUS329975</name>
</gene>
<dbReference type="InterPro" id="IPR050725">
    <property type="entry name" value="CysQ/Inositol_MonoPase"/>
</dbReference>
<dbReference type="Pfam" id="PF00459">
    <property type="entry name" value="Inositol_P"/>
    <property type="match status" value="1"/>
</dbReference>
<dbReference type="GO" id="GO:0050427">
    <property type="term" value="P:3'-phosphoadenosine 5'-phosphosulfate metabolic process"/>
    <property type="evidence" value="ECO:0007669"/>
    <property type="project" value="TreeGrafter"/>
</dbReference>
<evidence type="ECO:0000256" key="3">
    <source>
        <dbReference type="ARBA" id="ARBA00022519"/>
    </source>
</evidence>
<dbReference type="GO" id="GO:0000287">
    <property type="term" value="F:magnesium ion binding"/>
    <property type="evidence" value="ECO:0007669"/>
    <property type="project" value="InterPro"/>
</dbReference>
<accession>A0A382PYQ5</accession>
<dbReference type="Gene3D" id="3.30.540.10">
    <property type="entry name" value="Fructose-1,6-Bisphosphatase, subunit A, domain 1"/>
    <property type="match status" value="1"/>
</dbReference>
<organism evidence="6">
    <name type="scientific">marine metagenome</name>
    <dbReference type="NCBI Taxonomy" id="408172"/>
    <lineage>
        <taxon>unclassified sequences</taxon>
        <taxon>metagenomes</taxon>
        <taxon>ecological metagenomes</taxon>
    </lineage>
</organism>
<keyword evidence="5" id="KW-0472">Membrane</keyword>
<dbReference type="InterPro" id="IPR000760">
    <property type="entry name" value="Inositol_monophosphatase-like"/>
</dbReference>
<dbReference type="PANTHER" id="PTHR43028:SF5">
    <property type="entry name" value="3'(2'),5'-BISPHOSPHATE NUCLEOTIDASE 1"/>
    <property type="match status" value="1"/>
</dbReference>
<evidence type="ECO:0000256" key="2">
    <source>
        <dbReference type="ARBA" id="ARBA00022475"/>
    </source>
</evidence>
<dbReference type="GO" id="GO:0046854">
    <property type="term" value="P:phosphatidylinositol phosphate biosynthetic process"/>
    <property type="evidence" value="ECO:0007669"/>
    <property type="project" value="InterPro"/>
</dbReference>
<dbReference type="SUPFAM" id="SSF56655">
    <property type="entry name" value="Carbohydrate phosphatase"/>
    <property type="match status" value="1"/>
</dbReference>
<dbReference type="NCBIfam" id="TIGR01331">
    <property type="entry name" value="bisphos_cysQ"/>
    <property type="match status" value="1"/>
</dbReference>
<dbReference type="PRINTS" id="PR00377">
    <property type="entry name" value="IMPHPHTASES"/>
</dbReference>
<comment type="similarity">
    <text evidence="1">Belongs to the inositol monophosphatase superfamily. CysQ family.</text>
</comment>
<dbReference type="AlphaFoldDB" id="A0A382PYQ5"/>
<proteinExistence type="inferred from homology"/>
<sequence length="251" mass="28544">MFSKLLPQLISVTIEAGNTVLSLQSNAPDYSTKKDKTPVTEADKASNKIIVSSLEKLTPNIPILSEESKEVPFSERKKWSKYWLIDPLDGTRDFIEGSRDFCISIALIEKNYPIFGLIYSPFNKIHYYRLPGESSIKLVDDICYKLHTQKPIRWENIVIGRYSTNNKQLQKHLRSKTNFETFRIGSALKFCLIAEGIYHYYPKFGRCSEWDTAAGVCILEGAGGKVLDLQGQLLKYNTKEDIKSPPFFASA</sequence>
<keyword evidence="2" id="KW-1003">Cell membrane</keyword>
<evidence type="ECO:0008006" key="7">
    <source>
        <dbReference type="Google" id="ProtNLM"/>
    </source>
</evidence>
<evidence type="ECO:0000256" key="1">
    <source>
        <dbReference type="ARBA" id="ARBA00005289"/>
    </source>
</evidence>
<dbReference type="InterPro" id="IPR006240">
    <property type="entry name" value="CysQ"/>
</dbReference>
<dbReference type="GO" id="GO:0000103">
    <property type="term" value="P:sulfate assimilation"/>
    <property type="evidence" value="ECO:0007669"/>
    <property type="project" value="TreeGrafter"/>
</dbReference>
<keyword evidence="4" id="KW-0378">Hydrolase</keyword>
<dbReference type="CDD" id="cd01638">
    <property type="entry name" value="CysQ"/>
    <property type="match status" value="1"/>
</dbReference>
<dbReference type="InterPro" id="IPR020550">
    <property type="entry name" value="Inositol_monophosphatase_CS"/>
</dbReference>
<dbReference type="PANTHER" id="PTHR43028">
    <property type="entry name" value="3'(2'),5'-BISPHOSPHATE NUCLEOTIDASE 1"/>
    <property type="match status" value="1"/>
</dbReference>
<evidence type="ECO:0000256" key="4">
    <source>
        <dbReference type="ARBA" id="ARBA00022801"/>
    </source>
</evidence>
<dbReference type="Gene3D" id="3.40.190.80">
    <property type="match status" value="1"/>
</dbReference>
<reference evidence="6" key="1">
    <citation type="submission" date="2018-05" db="EMBL/GenBank/DDBJ databases">
        <authorList>
            <person name="Lanie J.A."/>
            <person name="Ng W.-L."/>
            <person name="Kazmierczak K.M."/>
            <person name="Andrzejewski T.M."/>
            <person name="Davidsen T.M."/>
            <person name="Wayne K.J."/>
            <person name="Tettelin H."/>
            <person name="Glass J.I."/>
            <person name="Rusch D."/>
            <person name="Podicherti R."/>
            <person name="Tsui H.-C.T."/>
            <person name="Winkler M.E."/>
        </authorList>
    </citation>
    <scope>NUCLEOTIDE SEQUENCE</scope>
</reference>
<dbReference type="GO" id="GO:0008441">
    <property type="term" value="F:3'(2'),5'-bisphosphate nucleotidase activity"/>
    <property type="evidence" value="ECO:0007669"/>
    <property type="project" value="InterPro"/>
</dbReference>
<protein>
    <recommendedName>
        <fullName evidence="7">3'(2'),5'-bisphosphate nucleotidase</fullName>
    </recommendedName>
</protein>